<feature type="region of interest" description="Disordered" evidence="13">
    <location>
        <begin position="399"/>
        <end position="437"/>
    </location>
</feature>
<dbReference type="PANTHER" id="PTHR21426">
    <property type="entry name" value="EXOCYST COMPLEX COMPONENT 8"/>
    <property type="match status" value="1"/>
</dbReference>
<dbReference type="Gene3D" id="2.30.29.30">
    <property type="entry name" value="Pleckstrin-homology domain (PH domain)/Phosphotyrosine-binding domain (PTB)"/>
    <property type="match status" value="1"/>
</dbReference>
<sequence>MESRGLTLRSKSRRPRPQISAPKPISGPLPTSNGSKGASTPGQNTSSPSSTSLDRAPSKGATSDLVKRRYSTRFNQVPDFDVSAPPVPGLPKAPATYGGLSPPETSRRPSTESSGPPKVDLNALRDPSLPVDKYVANLLANASEEEIEAYQKSLRKVKNRTSTDLQQNVYQNRTQFIKISKEAEKLKGEMRTLRTLMAELTTALGQTTIGNTPNPMSPAVDEYMPKRNANRSSVANLESMWNVQLQTLWKTVEGSQKFLPVVPGRHIVMETGHWVELDSATWKPRRPVHIVLLNDHLLIAAKKRKRVDQSSHRGPVPTKLVAEECWPLQDVDMIDLGANLSAGVARDEAEDRGIANAINVRVGGKPFTYRHDKRDSSAKGELLATFRKTVEDLRRTLRSETEAASKSTESFGYLGVRRPSHSPMPDQYDGGESTRDKPEVRIDVDGKQQNLRWVDGQVDELDIDIALQRFEEAVANVERLRKLAKGLKGNAIAQDVINTKVDERAATLAEVILRALVDTHSFPVSTKTRVSWLTRLGFEDQAREAFLKSRSEIVSKRIRACVFEGDLPLYIFQISYVYFTLIKNTISIYQQCFPPVMSSASIRWAKHHLDGFNALLTRQLSSVQRGTTVWQKCIDIVHEQADQLTEVGVDFTDLVAKDLETGEEFTERPQMTRSESLISGLFDMDPTRVLQNGSMFVSSILYSLDVISIPMNAELSRVYGAGPPFNGSLYTRTNFPLLNGNLQSTRLRKHYKQRYADAFPSSYLHDVTEAGIETKISEVGIKPIPGTCDHVKIDYSLMSPSKSSCQLN</sequence>
<dbReference type="InterPro" id="IPR016159">
    <property type="entry name" value="Cullin_repeat-like_dom_sf"/>
</dbReference>
<dbReference type="GO" id="GO:0015031">
    <property type="term" value="P:protein transport"/>
    <property type="evidence" value="ECO:0007669"/>
    <property type="project" value="UniProtKB-KW"/>
</dbReference>
<accession>A0A9W6AEX1</accession>
<dbReference type="Gene3D" id="1.20.58.1220">
    <property type="entry name" value="Exo84p, C-terminal helical domain"/>
    <property type="match status" value="1"/>
</dbReference>
<evidence type="ECO:0000256" key="3">
    <source>
        <dbReference type="ARBA" id="ARBA00021269"/>
    </source>
</evidence>
<dbReference type="Pfam" id="PF08700">
    <property type="entry name" value="VPS51_Exo84_N"/>
    <property type="match status" value="1"/>
</dbReference>
<keyword evidence="5" id="KW-0268">Exocytosis</keyword>
<comment type="function">
    <text evidence="9">Involved in the secretory pathway as part of the exocyst complex which tethers secretory vesicles to the sites of exocytosis. Plays a role in both the assembly of the exocyst and the polarization of this complex to specific sites of the plasma membrane for exocytosis. Also involved in assembly of the spliceosome.</text>
</comment>
<dbReference type="GO" id="GO:0000145">
    <property type="term" value="C:exocyst"/>
    <property type="evidence" value="ECO:0007669"/>
    <property type="project" value="InterPro"/>
</dbReference>
<evidence type="ECO:0000256" key="1">
    <source>
        <dbReference type="ARBA" id="ARBA00004398"/>
    </source>
</evidence>
<dbReference type="Proteomes" id="UP001144157">
    <property type="component" value="Unassembled WGS sequence"/>
</dbReference>
<evidence type="ECO:0000256" key="4">
    <source>
        <dbReference type="ARBA" id="ARBA00022448"/>
    </source>
</evidence>
<evidence type="ECO:0000313" key="16">
    <source>
        <dbReference type="Proteomes" id="UP001144157"/>
    </source>
</evidence>
<evidence type="ECO:0000256" key="8">
    <source>
        <dbReference type="ARBA" id="ARBA00023329"/>
    </source>
</evidence>
<feature type="compositionally biased region" description="Polar residues" evidence="13">
    <location>
        <begin position="29"/>
        <end position="53"/>
    </location>
</feature>
<evidence type="ECO:0000256" key="7">
    <source>
        <dbReference type="ARBA" id="ARBA00023054"/>
    </source>
</evidence>
<evidence type="ECO:0000313" key="15">
    <source>
        <dbReference type="EMBL" id="GLA79656.1"/>
    </source>
</evidence>
<evidence type="ECO:0000256" key="13">
    <source>
        <dbReference type="SAM" id="MobiDB-lite"/>
    </source>
</evidence>
<keyword evidence="4" id="KW-0813">Transport</keyword>
<dbReference type="Pfam" id="PF25345">
    <property type="entry name" value="PH_EXO84"/>
    <property type="match status" value="1"/>
</dbReference>
<evidence type="ECO:0000256" key="9">
    <source>
        <dbReference type="ARBA" id="ARBA00057052"/>
    </source>
</evidence>
<keyword evidence="7 12" id="KW-0175">Coiled coil</keyword>
<evidence type="ECO:0000256" key="12">
    <source>
        <dbReference type="SAM" id="Coils"/>
    </source>
</evidence>
<dbReference type="InterPro" id="IPR042560">
    <property type="entry name" value="Exo84_C_2"/>
</dbReference>
<gene>
    <name evidence="15" type="ORF">AtubIFM56815_000457</name>
</gene>
<dbReference type="Gene3D" id="1.20.58.1210">
    <property type="entry name" value="Exo84p, N-terminal helical domain"/>
    <property type="match status" value="1"/>
</dbReference>
<evidence type="ECO:0000256" key="11">
    <source>
        <dbReference type="ARBA" id="ARBA00071741"/>
    </source>
</evidence>
<dbReference type="GO" id="GO:0030133">
    <property type="term" value="C:transport vesicle"/>
    <property type="evidence" value="ECO:0007669"/>
    <property type="project" value="UniProtKB-SubCell"/>
</dbReference>
<feature type="coiled-coil region" evidence="12">
    <location>
        <begin position="140"/>
        <end position="203"/>
    </location>
</feature>
<feature type="coiled-coil region" evidence="12">
    <location>
        <begin position="463"/>
        <end position="490"/>
    </location>
</feature>
<name>A0A9W6AEX1_ASPTU</name>
<evidence type="ECO:0000256" key="5">
    <source>
        <dbReference type="ARBA" id="ARBA00022483"/>
    </source>
</evidence>
<dbReference type="FunFam" id="2.30.29.30:FF:000264">
    <property type="entry name" value="Potential exocyst complex component Exo84"/>
    <property type="match status" value="1"/>
</dbReference>
<proteinExistence type="inferred from homology"/>
<feature type="region of interest" description="Disordered" evidence="13">
    <location>
        <begin position="1"/>
        <end position="122"/>
    </location>
</feature>
<evidence type="ECO:0000256" key="6">
    <source>
        <dbReference type="ARBA" id="ARBA00022927"/>
    </source>
</evidence>
<comment type="subunit">
    <text evidence="10">Component of the exocyst complex.</text>
</comment>
<dbReference type="AlphaFoldDB" id="A0A9W6AEX1"/>
<comment type="subcellular location">
    <subcellularLocation>
        <location evidence="1">Cytoplasmic vesicle</location>
        <location evidence="1">Secretory vesicle</location>
    </subcellularLocation>
</comment>
<dbReference type="InterPro" id="IPR032403">
    <property type="entry name" value="Exo84_C"/>
</dbReference>
<dbReference type="GO" id="GO:0006893">
    <property type="term" value="P:Golgi to plasma membrane transport"/>
    <property type="evidence" value="ECO:0007669"/>
    <property type="project" value="TreeGrafter"/>
</dbReference>
<organism evidence="15 16">
    <name type="scientific">Aspergillus tubingensis</name>
    <dbReference type="NCBI Taxonomy" id="5068"/>
    <lineage>
        <taxon>Eukaryota</taxon>
        <taxon>Fungi</taxon>
        <taxon>Dikarya</taxon>
        <taxon>Ascomycota</taxon>
        <taxon>Pezizomycotina</taxon>
        <taxon>Eurotiomycetes</taxon>
        <taxon>Eurotiomycetidae</taxon>
        <taxon>Eurotiales</taxon>
        <taxon>Aspergillaceae</taxon>
        <taxon>Aspergillus</taxon>
        <taxon>Aspergillus subgen. Circumdati</taxon>
    </lineage>
</organism>
<dbReference type="SUPFAM" id="SSF74788">
    <property type="entry name" value="Cullin repeat-like"/>
    <property type="match status" value="1"/>
</dbReference>
<comment type="caution">
    <text evidence="15">The sequence shown here is derived from an EMBL/GenBank/DDBJ whole genome shotgun (WGS) entry which is preliminary data.</text>
</comment>
<reference evidence="15" key="1">
    <citation type="submission" date="2022-07" db="EMBL/GenBank/DDBJ databases">
        <title>Taxonomy of Aspergillus series Nigri: significant species reduction supported by multi-species coalescent approaches.</title>
        <authorList>
            <person name="Bian C."/>
            <person name="Kusuya Y."/>
            <person name="Sklenar F."/>
            <person name="D'hooge E."/>
            <person name="Yaguchi T."/>
            <person name="Takahashi H."/>
            <person name="Hubka V."/>
        </authorList>
    </citation>
    <scope>NUCLEOTIDE SEQUENCE</scope>
    <source>
        <strain evidence="15">IFM 56815</strain>
    </source>
</reference>
<dbReference type="PANTHER" id="PTHR21426:SF12">
    <property type="entry name" value="EXOCYST COMPLEX COMPONENT 8"/>
    <property type="match status" value="1"/>
</dbReference>
<evidence type="ECO:0000259" key="14">
    <source>
        <dbReference type="Pfam" id="PF16528"/>
    </source>
</evidence>
<dbReference type="InterPro" id="IPR042561">
    <property type="entry name" value="Exo84_C_1"/>
</dbReference>
<dbReference type="InterPro" id="IPR011993">
    <property type="entry name" value="PH-like_dom_sf"/>
</dbReference>
<dbReference type="Pfam" id="PF16528">
    <property type="entry name" value="Exo84_C"/>
    <property type="match status" value="1"/>
</dbReference>
<keyword evidence="8" id="KW-0968">Cytoplasmic vesicle</keyword>
<dbReference type="GO" id="GO:0006887">
    <property type="term" value="P:exocytosis"/>
    <property type="evidence" value="ECO:0007669"/>
    <property type="project" value="UniProtKB-KW"/>
</dbReference>
<protein>
    <recommendedName>
        <fullName evidence="3">Exocyst complex component EXO84</fullName>
    </recommendedName>
    <alternativeName>
        <fullName evidence="11">Exocyst complex component exo84</fullName>
    </alternativeName>
</protein>
<comment type="similarity">
    <text evidence="2">Belongs to the EXO84 family.</text>
</comment>
<keyword evidence="6" id="KW-0653">Protein transport</keyword>
<evidence type="ECO:0000256" key="10">
    <source>
        <dbReference type="ARBA" id="ARBA00065378"/>
    </source>
</evidence>
<feature type="domain" description="Exocyst component Exo84 C-terminal" evidence="14">
    <location>
        <begin position="452"/>
        <end position="652"/>
    </location>
</feature>
<evidence type="ECO:0000256" key="2">
    <source>
        <dbReference type="ARBA" id="ARBA00007210"/>
    </source>
</evidence>
<dbReference type="EMBL" id="BRPE01000001">
    <property type="protein sequence ID" value="GLA79656.1"/>
    <property type="molecule type" value="Genomic_DNA"/>
</dbReference>
<dbReference type="InterPro" id="IPR033961">
    <property type="entry name" value="Exo84"/>
</dbReference>